<reference evidence="3 4" key="1">
    <citation type="submission" date="2024-08" db="EMBL/GenBank/DDBJ databases">
        <title>Draft Genome Sequence of Legionella lytica strain DSB2004, Isolated From a Fire Sprinkler System.</title>
        <authorList>
            <person name="Everhart A.D."/>
            <person name="Kidane D.T."/>
            <person name="Farone A.L."/>
            <person name="Farone M.B."/>
        </authorList>
    </citation>
    <scope>NUCLEOTIDE SEQUENCE [LARGE SCALE GENOMIC DNA]</scope>
    <source>
        <strain evidence="3 4">DSB2004</strain>
    </source>
</reference>
<evidence type="ECO:0000256" key="1">
    <source>
        <dbReference type="SAM" id="Phobius"/>
    </source>
</evidence>
<dbReference type="RefSeq" id="WP_400185393.1">
    <property type="nucleotide sequence ID" value="NZ_JBGORX010000001.1"/>
</dbReference>
<dbReference type="EMBL" id="JBGORX010000001">
    <property type="protein sequence ID" value="MFJ1266943.1"/>
    <property type="molecule type" value="Genomic_DNA"/>
</dbReference>
<dbReference type="GO" id="GO:0016746">
    <property type="term" value="F:acyltransferase activity"/>
    <property type="evidence" value="ECO:0007669"/>
    <property type="project" value="UniProtKB-KW"/>
</dbReference>
<dbReference type="Proteomes" id="UP001615550">
    <property type="component" value="Unassembled WGS sequence"/>
</dbReference>
<accession>A0ABW8D2K4</accession>
<keyword evidence="3" id="KW-0808">Transferase</keyword>
<dbReference type="Pfam" id="PF01553">
    <property type="entry name" value="Acyltransferase"/>
    <property type="match status" value="1"/>
</dbReference>
<evidence type="ECO:0000313" key="3">
    <source>
        <dbReference type="EMBL" id="MFJ1266943.1"/>
    </source>
</evidence>
<evidence type="ECO:0000259" key="2">
    <source>
        <dbReference type="SMART" id="SM00563"/>
    </source>
</evidence>
<name>A0ABW8D2K4_9GAMM</name>
<dbReference type="SMART" id="SM00563">
    <property type="entry name" value="PlsC"/>
    <property type="match status" value="1"/>
</dbReference>
<keyword evidence="4" id="KW-1185">Reference proteome</keyword>
<proteinExistence type="predicted"/>
<comment type="caution">
    <text evidence="3">The sequence shown here is derived from an EMBL/GenBank/DDBJ whole genome shotgun (WGS) entry which is preliminary data.</text>
</comment>
<feature type="transmembrane region" description="Helical" evidence="1">
    <location>
        <begin position="20"/>
        <end position="37"/>
    </location>
</feature>
<keyword evidence="1" id="KW-0472">Membrane</keyword>
<keyword evidence="1" id="KW-1133">Transmembrane helix</keyword>
<gene>
    <name evidence="3" type="ORF">ACD661_00065</name>
</gene>
<sequence length="327" mass="36147">MLGDSNTPYNNDNDSLTSYYVLFTLLVGLATTLYLITRAMSQNRLAYKDPSARLIAGSLTMMMNTLHTTKGDLEIKDAGGQVLAIGPHRTGLVDAAVTASKIIGTPPRFFATDAFNVLPGVGAFMKMFKTIPVVEKAKRTTGQSANSGVIELGCEALDNKDCVALFPQGNIAKLGQDPHPVYAGAAKMAVKSNVPIQVIRLDGFGFEKSLLPTFIINNTMYRAMFSLFSIRNITATRCCVIDFHMQPENKHLTDEEKIDEICAQMYAYFRESKDLTPQQIKKIDTDIESKKHLLIWGNKKAQEEAKKTLSTLKKEEALFDETPSFSQ</sequence>
<organism evidence="3 4">
    <name type="scientific">Legionella lytica</name>
    <dbReference type="NCBI Taxonomy" id="96232"/>
    <lineage>
        <taxon>Bacteria</taxon>
        <taxon>Pseudomonadati</taxon>
        <taxon>Pseudomonadota</taxon>
        <taxon>Gammaproteobacteria</taxon>
        <taxon>Legionellales</taxon>
        <taxon>Legionellaceae</taxon>
        <taxon>Legionella</taxon>
    </lineage>
</organism>
<evidence type="ECO:0000313" key="4">
    <source>
        <dbReference type="Proteomes" id="UP001615550"/>
    </source>
</evidence>
<keyword evidence="3" id="KW-0012">Acyltransferase</keyword>
<keyword evidence="1" id="KW-0812">Transmembrane</keyword>
<protein>
    <submittedName>
        <fullName evidence="3">Lysophospholipid acyltransferase family protein</fullName>
    </submittedName>
</protein>
<feature type="domain" description="Phospholipid/glycerol acyltransferase" evidence="2">
    <location>
        <begin position="82"/>
        <end position="204"/>
    </location>
</feature>
<dbReference type="InterPro" id="IPR002123">
    <property type="entry name" value="Plipid/glycerol_acylTrfase"/>
</dbReference>
<dbReference type="CDD" id="cd07989">
    <property type="entry name" value="LPLAT_AGPAT-like"/>
    <property type="match status" value="1"/>
</dbReference>
<dbReference type="SUPFAM" id="SSF69593">
    <property type="entry name" value="Glycerol-3-phosphate (1)-acyltransferase"/>
    <property type="match status" value="1"/>
</dbReference>